<dbReference type="CDD" id="cd12165">
    <property type="entry name" value="2-Hacid_dh_6"/>
    <property type="match status" value="1"/>
</dbReference>
<dbReference type="RefSeq" id="WP_209989042.1">
    <property type="nucleotide sequence ID" value="NZ_JAGINO010000026.1"/>
</dbReference>
<keyword evidence="7" id="KW-1185">Reference proteome</keyword>
<dbReference type="SUPFAM" id="SSF51735">
    <property type="entry name" value="NAD(P)-binding Rossmann-fold domains"/>
    <property type="match status" value="1"/>
</dbReference>
<evidence type="ECO:0000256" key="2">
    <source>
        <dbReference type="ARBA" id="ARBA00023027"/>
    </source>
</evidence>
<dbReference type="EMBL" id="JAUSVU010000025">
    <property type="protein sequence ID" value="MDQ0536349.1"/>
    <property type="molecule type" value="Genomic_DNA"/>
</dbReference>
<proteinExistence type="inferred from homology"/>
<dbReference type="Gene3D" id="3.40.50.720">
    <property type="entry name" value="NAD(P)-binding Rossmann-like Domain"/>
    <property type="match status" value="2"/>
</dbReference>
<accession>A0ABU0MS82</accession>
<evidence type="ECO:0000256" key="1">
    <source>
        <dbReference type="ARBA" id="ARBA00023002"/>
    </source>
</evidence>
<evidence type="ECO:0000313" key="7">
    <source>
        <dbReference type="Proteomes" id="UP001244552"/>
    </source>
</evidence>
<dbReference type="PANTHER" id="PTHR10996:SF178">
    <property type="entry name" value="2-HYDROXYACID DEHYDROGENASE YGL185C-RELATED"/>
    <property type="match status" value="1"/>
</dbReference>
<dbReference type="Proteomes" id="UP001244552">
    <property type="component" value="Unassembled WGS sequence"/>
</dbReference>
<reference evidence="6 7" key="1">
    <citation type="submission" date="2023-07" db="EMBL/GenBank/DDBJ databases">
        <title>Genomic Encyclopedia of Type Strains, Phase IV (KMG-IV): sequencing the most valuable type-strain genomes for metagenomic binning, comparative biology and taxonomic classification.</title>
        <authorList>
            <person name="Goeker M."/>
        </authorList>
    </citation>
    <scope>NUCLEOTIDE SEQUENCE [LARGE SCALE GENOMIC DNA]</scope>
    <source>
        <strain evidence="6 7">DSM 19922</strain>
    </source>
</reference>
<evidence type="ECO:0000256" key="3">
    <source>
        <dbReference type="RuleBase" id="RU003719"/>
    </source>
</evidence>
<dbReference type="Pfam" id="PF02826">
    <property type="entry name" value="2-Hacid_dh_C"/>
    <property type="match status" value="1"/>
</dbReference>
<dbReference type="InterPro" id="IPR006139">
    <property type="entry name" value="D-isomer_2_OHA_DH_cat_dom"/>
</dbReference>
<evidence type="ECO:0000259" key="4">
    <source>
        <dbReference type="Pfam" id="PF00389"/>
    </source>
</evidence>
<organism evidence="6 7">
    <name type="scientific">Azospirillum picis</name>
    <dbReference type="NCBI Taxonomy" id="488438"/>
    <lineage>
        <taxon>Bacteria</taxon>
        <taxon>Pseudomonadati</taxon>
        <taxon>Pseudomonadota</taxon>
        <taxon>Alphaproteobacteria</taxon>
        <taxon>Rhodospirillales</taxon>
        <taxon>Azospirillaceae</taxon>
        <taxon>Azospirillum</taxon>
    </lineage>
</organism>
<dbReference type="PROSITE" id="PS00671">
    <property type="entry name" value="D_2_HYDROXYACID_DH_3"/>
    <property type="match status" value="1"/>
</dbReference>
<dbReference type="Pfam" id="PF00389">
    <property type="entry name" value="2-Hacid_dh"/>
    <property type="match status" value="1"/>
</dbReference>
<dbReference type="InterPro" id="IPR029753">
    <property type="entry name" value="D-isomer_DH_CS"/>
</dbReference>
<sequence>MSAMPKGKSQASGGAAPPGSPLRVVVADANFMPHRALMEAQLPAGTAVSWHPAFDEAAVAADLPGAHVFVGPRFTARMGAAADSLRLVHVGGAGYDGIDGKALPDGVLCANTFCHECSIAEYVAATSVVMRRQFLQQDRELRRGHWDSSVYESQRSQLSSLAGAIVGIVGYGHIGSRVWQLMRAFGASGVAVTSRPARAEGEGLSWVAGTDGLDRLLAESDIVVLCLPLLPETRHLIGRAQLAAMKPDALLVNVSRGPLVDPEALYGALKERRIGGAVIDVWYQYPNGGAHARPAPLPFDTLDNILMTPHVSGVTTQTFQGRVREVAANISRLKAEEPLRNLVSPR</sequence>
<feature type="domain" description="D-isomer specific 2-hydroxyacid dehydrogenase catalytic" evidence="4">
    <location>
        <begin position="53"/>
        <end position="343"/>
    </location>
</feature>
<feature type="domain" description="D-isomer specific 2-hydroxyacid dehydrogenase NAD-binding" evidence="5">
    <location>
        <begin position="130"/>
        <end position="312"/>
    </location>
</feature>
<dbReference type="InterPro" id="IPR006140">
    <property type="entry name" value="D-isomer_DH_NAD-bd"/>
</dbReference>
<protein>
    <submittedName>
        <fullName evidence="6">Phosphoglycerate dehydrogenase-like enzyme</fullName>
    </submittedName>
</protein>
<dbReference type="PANTHER" id="PTHR10996">
    <property type="entry name" value="2-HYDROXYACID DEHYDROGENASE-RELATED"/>
    <property type="match status" value="1"/>
</dbReference>
<name>A0ABU0MS82_9PROT</name>
<gene>
    <name evidence="6" type="ORF">QO018_005245</name>
</gene>
<comment type="similarity">
    <text evidence="3">Belongs to the D-isomer specific 2-hydroxyacid dehydrogenase family.</text>
</comment>
<evidence type="ECO:0000259" key="5">
    <source>
        <dbReference type="Pfam" id="PF02826"/>
    </source>
</evidence>
<keyword evidence="2" id="KW-0520">NAD</keyword>
<dbReference type="InterPro" id="IPR036291">
    <property type="entry name" value="NAD(P)-bd_dom_sf"/>
</dbReference>
<dbReference type="SUPFAM" id="SSF52283">
    <property type="entry name" value="Formate/glycerate dehydrogenase catalytic domain-like"/>
    <property type="match status" value="1"/>
</dbReference>
<dbReference type="InterPro" id="IPR050223">
    <property type="entry name" value="D-isomer_2-hydroxyacid_DH"/>
</dbReference>
<keyword evidence="1 3" id="KW-0560">Oxidoreductase</keyword>
<evidence type="ECO:0000313" key="6">
    <source>
        <dbReference type="EMBL" id="MDQ0536349.1"/>
    </source>
</evidence>
<comment type="caution">
    <text evidence="6">The sequence shown here is derived from an EMBL/GenBank/DDBJ whole genome shotgun (WGS) entry which is preliminary data.</text>
</comment>